<evidence type="ECO:0000313" key="1">
    <source>
        <dbReference type="EMBL" id="TQS42072.1"/>
    </source>
</evidence>
<reference evidence="1 2" key="1">
    <citation type="submission" date="2019-07" db="EMBL/GenBank/DDBJ databases">
        <title>Cryptosporangium phraense sp. nov., isolated from plant litter.</title>
        <authorList>
            <person name="Suriyachadkun C."/>
        </authorList>
    </citation>
    <scope>NUCLEOTIDE SEQUENCE [LARGE SCALE GENOMIC DNA]</scope>
    <source>
        <strain evidence="1 2">A-T 5661</strain>
    </source>
</reference>
<comment type="caution">
    <text evidence="1">The sequence shown here is derived from an EMBL/GenBank/DDBJ whole genome shotgun (WGS) entry which is preliminary data.</text>
</comment>
<dbReference type="SUPFAM" id="SSF55144">
    <property type="entry name" value="LigT-like"/>
    <property type="match status" value="1"/>
</dbReference>
<dbReference type="InterPro" id="IPR009097">
    <property type="entry name" value="Cyclic_Pdiesterase"/>
</dbReference>
<proteinExistence type="predicted"/>
<organism evidence="1 2">
    <name type="scientific">Cryptosporangium phraense</name>
    <dbReference type="NCBI Taxonomy" id="2593070"/>
    <lineage>
        <taxon>Bacteria</taxon>
        <taxon>Bacillati</taxon>
        <taxon>Actinomycetota</taxon>
        <taxon>Actinomycetes</taxon>
        <taxon>Cryptosporangiales</taxon>
        <taxon>Cryptosporangiaceae</taxon>
        <taxon>Cryptosporangium</taxon>
    </lineage>
</organism>
<keyword evidence="2" id="KW-1185">Reference proteome</keyword>
<dbReference type="EMBL" id="VIRS01000020">
    <property type="protein sequence ID" value="TQS42072.1"/>
    <property type="molecule type" value="Genomic_DNA"/>
</dbReference>
<sequence>MTRYAIYVVPDRPEAATWFGRPEVRPISVDARRYGFHATVKAPFRLASGRTATDLDARLAAFAAQQEPVTVPALRLACLDGFFALIPSHPQPALQTLAADVVVEFDDLRAPLTEAEIARRRPERLDDRERHLLHTYGYPYVLDRFLFHLTLTDRLPVDRWAPVEQDLRSHFDAMIGHDLVIGSLALCIEPAPGQPFEISSTHAFKGTL</sequence>
<evidence type="ECO:0000313" key="2">
    <source>
        <dbReference type="Proteomes" id="UP000317982"/>
    </source>
</evidence>
<dbReference type="InterPro" id="IPR009389">
    <property type="entry name" value="DUF1045"/>
</dbReference>
<dbReference type="RefSeq" id="WP_142707473.1">
    <property type="nucleotide sequence ID" value="NZ_VIRS01000020.1"/>
</dbReference>
<dbReference type="PIRSF" id="PIRSF033328">
    <property type="entry name" value="Phest_Mll4975"/>
    <property type="match status" value="1"/>
</dbReference>
<dbReference type="Pfam" id="PF06299">
    <property type="entry name" value="DUF1045"/>
    <property type="match status" value="1"/>
</dbReference>
<dbReference type="Proteomes" id="UP000317982">
    <property type="component" value="Unassembled WGS sequence"/>
</dbReference>
<dbReference type="OrthoDB" id="4954742at2"/>
<gene>
    <name evidence="1" type="ORF">FL583_26150</name>
</gene>
<dbReference type="AlphaFoldDB" id="A0A545AL87"/>
<dbReference type="InParanoid" id="A0A545AL87"/>
<accession>A0A545AL87</accession>
<protein>
    <submittedName>
        <fullName evidence="1">DUF1045 domain-containing protein</fullName>
    </submittedName>
</protein>
<name>A0A545AL87_9ACTN</name>